<feature type="non-terminal residue" evidence="2">
    <location>
        <position position="1"/>
    </location>
</feature>
<dbReference type="EMBL" id="CAXAMM010005352">
    <property type="protein sequence ID" value="CAK9006990.1"/>
    <property type="molecule type" value="Genomic_DNA"/>
</dbReference>
<dbReference type="InterPro" id="IPR012340">
    <property type="entry name" value="NA-bd_OB-fold"/>
</dbReference>
<protein>
    <submittedName>
        <fullName evidence="2">Cold shock-like protein CspB</fullName>
    </submittedName>
</protein>
<organism evidence="2 3">
    <name type="scientific">Durusdinium trenchii</name>
    <dbReference type="NCBI Taxonomy" id="1381693"/>
    <lineage>
        <taxon>Eukaryota</taxon>
        <taxon>Sar</taxon>
        <taxon>Alveolata</taxon>
        <taxon>Dinophyceae</taxon>
        <taxon>Suessiales</taxon>
        <taxon>Symbiodiniaceae</taxon>
        <taxon>Durusdinium</taxon>
    </lineage>
</organism>
<dbReference type="PANTHER" id="PTHR11544">
    <property type="entry name" value="COLD SHOCK DOMAIN CONTAINING PROTEINS"/>
    <property type="match status" value="1"/>
</dbReference>
<dbReference type="SUPFAM" id="SSF50249">
    <property type="entry name" value="Nucleic acid-binding proteins"/>
    <property type="match status" value="1"/>
</dbReference>
<dbReference type="InterPro" id="IPR011129">
    <property type="entry name" value="CSD"/>
</dbReference>
<name>A0ABP0IY29_9DINO</name>
<keyword evidence="3" id="KW-1185">Reference proteome</keyword>
<evidence type="ECO:0000313" key="3">
    <source>
        <dbReference type="Proteomes" id="UP001642464"/>
    </source>
</evidence>
<dbReference type="PRINTS" id="PR00050">
    <property type="entry name" value="COLDSHOCK"/>
</dbReference>
<dbReference type="InterPro" id="IPR050181">
    <property type="entry name" value="Cold_shock_domain"/>
</dbReference>
<dbReference type="InterPro" id="IPR002059">
    <property type="entry name" value="CSP_DNA-bd"/>
</dbReference>
<comment type="caution">
    <text evidence="2">The sequence shown here is derived from an EMBL/GenBank/DDBJ whole genome shotgun (WGS) entry which is preliminary data.</text>
</comment>
<dbReference type="Proteomes" id="UP001642464">
    <property type="component" value="Unassembled WGS sequence"/>
</dbReference>
<sequence>TGTLSDDNRHTMFSAARQLAQRSAFVARSRPVASGLARSTQAVAVRQFSILSEDSIKGTVKWFDARKGFGFIDNGDGEGDIFVHFSNINRFGDEYRSLEEEEEVTFTLSVGEDGKRSAENVTRARPPFGSVAHADVLHVCEGVVALFDVRIPGDVPQAITDELPRSYAVVLTCLSSKRFNQLVYQLGHELTHVFADPMVEHPFMEVLACTVSLSALELTAAAWQQGPSAAKIGYAAKFVEYKNRIVEAAWQHSGAPLRGDEEAVQRWTRTCDIGLADRNAQLVAASLLEPAFTAAAEWQVLRAVRRAWTATGAALWTLTSGNRP</sequence>
<dbReference type="InterPro" id="IPR019844">
    <property type="entry name" value="CSD_CS"/>
</dbReference>
<reference evidence="2 3" key="1">
    <citation type="submission" date="2024-02" db="EMBL/GenBank/DDBJ databases">
        <authorList>
            <person name="Chen Y."/>
            <person name="Shah S."/>
            <person name="Dougan E. K."/>
            <person name="Thang M."/>
            <person name="Chan C."/>
        </authorList>
    </citation>
    <scope>NUCLEOTIDE SEQUENCE [LARGE SCALE GENOMIC DNA]</scope>
</reference>
<proteinExistence type="predicted"/>
<dbReference type="Gene3D" id="2.40.50.140">
    <property type="entry name" value="Nucleic acid-binding proteins"/>
    <property type="match status" value="1"/>
</dbReference>
<dbReference type="Pfam" id="PF00313">
    <property type="entry name" value="CSD"/>
    <property type="match status" value="1"/>
</dbReference>
<gene>
    <name evidence="2" type="ORF">SCF082_LOCUS9273</name>
</gene>
<dbReference type="PROSITE" id="PS51857">
    <property type="entry name" value="CSD_2"/>
    <property type="match status" value="1"/>
</dbReference>
<evidence type="ECO:0000259" key="1">
    <source>
        <dbReference type="PROSITE" id="PS51857"/>
    </source>
</evidence>
<accession>A0ABP0IY29</accession>
<feature type="domain" description="CSD" evidence="1">
    <location>
        <begin position="55"/>
        <end position="123"/>
    </location>
</feature>
<dbReference type="CDD" id="cd04458">
    <property type="entry name" value="CSP_CDS"/>
    <property type="match status" value="1"/>
</dbReference>
<dbReference type="SMART" id="SM00357">
    <property type="entry name" value="CSP"/>
    <property type="match status" value="1"/>
</dbReference>
<evidence type="ECO:0000313" key="2">
    <source>
        <dbReference type="EMBL" id="CAK9006990.1"/>
    </source>
</evidence>
<dbReference type="PROSITE" id="PS00352">
    <property type="entry name" value="CSD_1"/>
    <property type="match status" value="1"/>
</dbReference>